<dbReference type="InterPro" id="IPR011333">
    <property type="entry name" value="SKP1/BTB/POZ_sf"/>
</dbReference>
<reference evidence="3" key="1">
    <citation type="submission" date="2017-10" db="EMBL/GenBank/DDBJ databases">
        <title>Rapid genome shrinkage in a self-fertile nematode reveals novel sperm competition proteins.</title>
        <authorList>
            <person name="Yin D."/>
            <person name="Schwarz E.M."/>
            <person name="Thomas C.G."/>
            <person name="Felde R.L."/>
            <person name="Korf I.F."/>
            <person name="Cutter A.D."/>
            <person name="Schartner C.M."/>
            <person name="Ralston E.J."/>
            <person name="Meyer B.J."/>
            <person name="Haag E.S."/>
        </authorList>
    </citation>
    <scope>NUCLEOTIDE SEQUENCE [LARGE SCALE GENOMIC DNA]</scope>
    <source>
        <strain evidence="3">JU1422</strain>
    </source>
</reference>
<feature type="domain" description="BTB" evidence="1">
    <location>
        <begin position="145"/>
        <end position="212"/>
    </location>
</feature>
<dbReference type="Proteomes" id="UP000230233">
    <property type="component" value="Chromosome II"/>
</dbReference>
<dbReference type="EMBL" id="PDUG01000002">
    <property type="protein sequence ID" value="PIC49273.1"/>
    <property type="molecule type" value="Genomic_DNA"/>
</dbReference>
<gene>
    <name evidence="2" type="primary">Cnig_chr_II.g7931</name>
    <name evidence="2" type="ORF">B9Z55_007931</name>
</gene>
<dbReference type="CDD" id="cd00121">
    <property type="entry name" value="MATH"/>
    <property type="match status" value="1"/>
</dbReference>
<dbReference type="InterPro" id="IPR052664">
    <property type="entry name" value="BTB-MATH_domain_protein"/>
</dbReference>
<dbReference type="PANTHER" id="PTHR22743">
    <property type="entry name" value="MEPRIN/TRAF-LIKE MATH FAMILY-C.ELEGANS"/>
    <property type="match status" value="1"/>
</dbReference>
<dbReference type="AlphaFoldDB" id="A0A2G5VBW8"/>
<dbReference type="PANTHER" id="PTHR22743:SF165">
    <property type="entry name" value="BTB AND MATH DOMAIN CONTAINING-RELATED"/>
    <property type="match status" value="1"/>
</dbReference>
<organism evidence="2 3">
    <name type="scientific">Caenorhabditis nigoni</name>
    <dbReference type="NCBI Taxonomy" id="1611254"/>
    <lineage>
        <taxon>Eukaryota</taxon>
        <taxon>Metazoa</taxon>
        <taxon>Ecdysozoa</taxon>
        <taxon>Nematoda</taxon>
        <taxon>Chromadorea</taxon>
        <taxon>Rhabditida</taxon>
        <taxon>Rhabditina</taxon>
        <taxon>Rhabditomorpha</taxon>
        <taxon>Rhabditoidea</taxon>
        <taxon>Rhabditidae</taxon>
        <taxon>Peloderinae</taxon>
        <taxon>Caenorhabditis</taxon>
    </lineage>
</organism>
<evidence type="ECO:0000313" key="3">
    <source>
        <dbReference type="Proteomes" id="UP000230233"/>
    </source>
</evidence>
<comment type="caution">
    <text evidence="2">The sequence shown here is derived from an EMBL/GenBank/DDBJ whole genome shotgun (WGS) entry which is preliminary data.</text>
</comment>
<dbReference type="OrthoDB" id="6359816at2759"/>
<protein>
    <recommendedName>
        <fullName evidence="1">BTB domain-containing protein</fullName>
    </recommendedName>
</protein>
<dbReference type="Pfam" id="PF00917">
    <property type="entry name" value="MATH"/>
    <property type="match status" value="1"/>
</dbReference>
<sequence length="301" mass="34185">MSDNKGKQFSISQEFKNWSSLKNDRWIYGAIEEHFGTKWKIQLDKYPNGSALPYLSCESSETGNWSINTACDLIVDGKSIGTGLRFKFNGNSKACSSGYFINNDFRERRNDESFTIEFQVKITEMTGIEENKSRSFDDDVAKKSSDVVLVVGDKKFYVSKLLLTFHSTYFESLFSESFSESGKSEIELKDIDPEGFQNFLELIYGMSLVDDDTVSGILKLADFFDAKTAIQRCEDFLLTGSEKSIKDKFEMANKYKLENLKKKCISGLKTGSEFRSIIPENANEIDNNTWKELLSKSASLL</sequence>
<proteinExistence type="predicted"/>
<dbReference type="InterPro" id="IPR000210">
    <property type="entry name" value="BTB/POZ_dom"/>
</dbReference>
<dbReference type="InterPro" id="IPR002083">
    <property type="entry name" value="MATH/TRAF_dom"/>
</dbReference>
<dbReference type="SMART" id="SM00225">
    <property type="entry name" value="BTB"/>
    <property type="match status" value="1"/>
</dbReference>
<evidence type="ECO:0000313" key="2">
    <source>
        <dbReference type="EMBL" id="PIC49273.1"/>
    </source>
</evidence>
<evidence type="ECO:0000259" key="1">
    <source>
        <dbReference type="PROSITE" id="PS50097"/>
    </source>
</evidence>
<dbReference type="Gene3D" id="3.30.710.10">
    <property type="entry name" value="Potassium Channel Kv1.1, Chain A"/>
    <property type="match status" value="1"/>
</dbReference>
<name>A0A2G5VBW8_9PELO</name>
<keyword evidence="3" id="KW-1185">Reference proteome</keyword>
<dbReference type="Pfam" id="PF00651">
    <property type="entry name" value="BTB"/>
    <property type="match status" value="1"/>
</dbReference>
<dbReference type="SUPFAM" id="SSF54695">
    <property type="entry name" value="POZ domain"/>
    <property type="match status" value="1"/>
</dbReference>
<dbReference type="CDD" id="cd01165">
    <property type="entry name" value="BTB_POZ"/>
    <property type="match status" value="1"/>
</dbReference>
<dbReference type="PROSITE" id="PS50097">
    <property type="entry name" value="BTB"/>
    <property type="match status" value="1"/>
</dbReference>
<accession>A0A2G5VBW8</accession>